<evidence type="ECO:0000259" key="10">
    <source>
        <dbReference type="PROSITE" id="PS50839"/>
    </source>
</evidence>
<evidence type="ECO:0000256" key="1">
    <source>
        <dbReference type="ARBA" id="ARBA00000085"/>
    </source>
</evidence>
<dbReference type="PRINTS" id="PR00344">
    <property type="entry name" value="BCTRLSENSOR"/>
</dbReference>
<dbReference type="SMART" id="SM01079">
    <property type="entry name" value="CHASE"/>
    <property type="match status" value="1"/>
</dbReference>
<dbReference type="PANTHER" id="PTHR43547:SF2">
    <property type="entry name" value="HYBRID SIGNAL TRANSDUCTION HISTIDINE KINASE C"/>
    <property type="match status" value="1"/>
</dbReference>
<dbReference type="SMART" id="SM00387">
    <property type="entry name" value="HATPase_c"/>
    <property type="match status" value="1"/>
</dbReference>
<sequence length="568" mass="64584">MKNYYPAILIFVSLVTFTFYTYHELAATRNARREKLFEQRVSRVTELLRKQIIDYVQILKGCQALFHASDSVTADDWKEYVETLSLSMDYPGIQAVAYAEYIDKSFIPAIESDVRRGGYPEFKVKSNFQSDKLTPIIFIEPFTGRNLRAFGYDMYSETRRREAIDRALITGQPALTRRVILVQETEENIQPGFLLYLPIYRNHEATLTKQHRKKNIKGFVYSPFRANDLMQVVFSRFTDLHIEIYDGNIAASQNLLFKSDTGVYALKAIKRRKRSLLSDSTTYIAGTQWRMIVLPTDTFGSTVESREPALILAFGLSISVLLAILSIHIIRNKTRAVEDLQLSREIERKKDEFISIASHELKTPLTSIKAYLQLLERGDLKNNEYNFVKKSLAQIKKLNNLIADLLDVSKIQAGSLQLNLGDFPLKELIYESIEAVGHMYSSHEIVLESEVPEINLHGDKFRLEQALTNLLINGIKYSPRSTKISVSATLDNNEVQIKVKDSGIGISTESQGRIFEKFYRAEGLSSNLSGLGMGLFISNEIVGRHNGRIAVISEVNKGSVFIIKLPYS</sequence>
<dbReference type="Pfam" id="PF00512">
    <property type="entry name" value="HisKA"/>
    <property type="match status" value="1"/>
</dbReference>
<evidence type="ECO:0000259" key="9">
    <source>
        <dbReference type="PROSITE" id="PS50109"/>
    </source>
</evidence>
<reference evidence="12" key="1">
    <citation type="journal article" date="2019" name="Int. J. Syst. Evol. Microbiol.">
        <title>The Global Catalogue of Microorganisms (GCM) 10K type strain sequencing project: providing services to taxonomists for standard genome sequencing and annotation.</title>
        <authorList>
            <consortium name="The Broad Institute Genomics Platform"/>
            <consortium name="The Broad Institute Genome Sequencing Center for Infectious Disease"/>
            <person name="Wu L."/>
            <person name="Ma J."/>
        </authorList>
    </citation>
    <scope>NUCLEOTIDE SEQUENCE [LARGE SCALE GENOMIC DNA]</scope>
    <source>
        <strain evidence="12">KCTC 42217</strain>
    </source>
</reference>
<dbReference type="PANTHER" id="PTHR43547">
    <property type="entry name" value="TWO-COMPONENT HISTIDINE KINASE"/>
    <property type="match status" value="1"/>
</dbReference>
<comment type="catalytic activity">
    <reaction evidence="1">
        <text>ATP + protein L-histidine = ADP + protein N-phospho-L-histidine.</text>
        <dbReference type="EC" id="2.7.13.3"/>
    </reaction>
</comment>
<dbReference type="InterPro" id="IPR003594">
    <property type="entry name" value="HATPase_dom"/>
</dbReference>
<dbReference type="PROSITE" id="PS50109">
    <property type="entry name" value="HIS_KIN"/>
    <property type="match status" value="1"/>
</dbReference>
<dbReference type="Gene3D" id="1.10.287.130">
    <property type="match status" value="1"/>
</dbReference>
<feature type="domain" description="Histidine kinase" evidence="9">
    <location>
        <begin position="356"/>
        <end position="568"/>
    </location>
</feature>
<dbReference type="InterPro" id="IPR006189">
    <property type="entry name" value="CHASE_dom"/>
</dbReference>
<gene>
    <name evidence="11" type="ORF">ACFSJU_17210</name>
</gene>
<accession>A0ABW4ZQQ9</accession>
<keyword evidence="4" id="KW-0597">Phosphoprotein</keyword>
<dbReference type="InterPro" id="IPR042240">
    <property type="entry name" value="CHASE_sf"/>
</dbReference>
<protein>
    <recommendedName>
        <fullName evidence="3">histidine kinase</fullName>
        <ecNumber evidence="3">2.7.13.3</ecNumber>
    </recommendedName>
</protein>
<evidence type="ECO:0000256" key="3">
    <source>
        <dbReference type="ARBA" id="ARBA00012438"/>
    </source>
</evidence>
<dbReference type="PROSITE" id="PS50839">
    <property type="entry name" value="CHASE"/>
    <property type="match status" value="1"/>
</dbReference>
<evidence type="ECO:0000256" key="8">
    <source>
        <dbReference type="SAM" id="Phobius"/>
    </source>
</evidence>
<dbReference type="InterPro" id="IPR004358">
    <property type="entry name" value="Sig_transdc_His_kin-like_C"/>
</dbReference>
<evidence type="ECO:0000313" key="12">
    <source>
        <dbReference type="Proteomes" id="UP001597387"/>
    </source>
</evidence>
<evidence type="ECO:0000256" key="4">
    <source>
        <dbReference type="ARBA" id="ARBA00022553"/>
    </source>
</evidence>
<keyword evidence="7 8" id="KW-0472">Membrane</keyword>
<dbReference type="CDD" id="cd00075">
    <property type="entry name" value="HATPase"/>
    <property type="match status" value="1"/>
</dbReference>
<dbReference type="Proteomes" id="UP001597387">
    <property type="component" value="Unassembled WGS sequence"/>
</dbReference>
<dbReference type="SUPFAM" id="SSF55874">
    <property type="entry name" value="ATPase domain of HSP90 chaperone/DNA topoisomerase II/histidine kinase"/>
    <property type="match status" value="1"/>
</dbReference>
<dbReference type="Pfam" id="PF02518">
    <property type="entry name" value="HATPase_c"/>
    <property type="match status" value="1"/>
</dbReference>
<dbReference type="SUPFAM" id="SSF47384">
    <property type="entry name" value="Homodimeric domain of signal transducing histidine kinase"/>
    <property type="match status" value="1"/>
</dbReference>
<feature type="transmembrane region" description="Helical" evidence="8">
    <location>
        <begin position="309"/>
        <end position="330"/>
    </location>
</feature>
<evidence type="ECO:0000256" key="5">
    <source>
        <dbReference type="ARBA" id="ARBA00022692"/>
    </source>
</evidence>
<dbReference type="RefSeq" id="WP_255904469.1">
    <property type="nucleotide sequence ID" value="NZ_JAFMZO010000004.1"/>
</dbReference>
<keyword evidence="6 8" id="KW-1133">Transmembrane helix</keyword>
<feature type="transmembrane region" description="Helical" evidence="8">
    <location>
        <begin position="6"/>
        <end position="23"/>
    </location>
</feature>
<evidence type="ECO:0000256" key="6">
    <source>
        <dbReference type="ARBA" id="ARBA00022989"/>
    </source>
</evidence>
<evidence type="ECO:0000313" key="11">
    <source>
        <dbReference type="EMBL" id="MFD2164151.1"/>
    </source>
</evidence>
<keyword evidence="5 8" id="KW-0812">Transmembrane</keyword>
<dbReference type="EC" id="2.7.13.3" evidence="3"/>
<dbReference type="SMART" id="SM00388">
    <property type="entry name" value="HisKA"/>
    <property type="match status" value="1"/>
</dbReference>
<dbReference type="InterPro" id="IPR003661">
    <property type="entry name" value="HisK_dim/P_dom"/>
</dbReference>
<comment type="subcellular location">
    <subcellularLocation>
        <location evidence="2">Membrane</location>
    </subcellularLocation>
</comment>
<evidence type="ECO:0000256" key="7">
    <source>
        <dbReference type="ARBA" id="ARBA00023136"/>
    </source>
</evidence>
<dbReference type="InterPro" id="IPR036890">
    <property type="entry name" value="HATPase_C_sf"/>
</dbReference>
<dbReference type="Gene3D" id="3.30.450.350">
    <property type="entry name" value="CHASE domain"/>
    <property type="match status" value="1"/>
</dbReference>
<organism evidence="11 12">
    <name type="scientific">Paradesertivirga mongoliensis</name>
    <dbReference type="NCBI Taxonomy" id="2100740"/>
    <lineage>
        <taxon>Bacteria</taxon>
        <taxon>Pseudomonadati</taxon>
        <taxon>Bacteroidota</taxon>
        <taxon>Sphingobacteriia</taxon>
        <taxon>Sphingobacteriales</taxon>
        <taxon>Sphingobacteriaceae</taxon>
        <taxon>Paradesertivirga</taxon>
    </lineage>
</organism>
<comment type="caution">
    <text evidence="11">The sequence shown here is derived from an EMBL/GenBank/DDBJ whole genome shotgun (WGS) entry which is preliminary data.</text>
</comment>
<dbReference type="Gene3D" id="3.30.565.10">
    <property type="entry name" value="Histidine kinase-like ATPase, C-terminal domain"/>
    <property type="match status" value="1"/>
</dbReference>
<evidence type="ECO:0000256" key="2">
    <source>
        <dbReference type="ARBA" id="ARBA00004370"/>
    </source>
</evidence>
<dbReference type="CDD" id="cd00082">
    <property type="entry name" value="HisKA"/>
    <property type="match status" value="1"/>
</dbReference>
<name>A0ABW4ZQQ9_9SPHI</name>
<dbReference type="InterPro" id="IPR036097">
    <property type="entry name" value="HisK_dim/P_sf"/>
</dbReference>
<keyword evidence="12" id="KW-1185">Reference proteome</keyword>
<proteinExistence type="predicted"/>
<feature type="domain" description="CHASE" evidence="10">
    <location>
        <begin position="135"/>
        <end position="239"/>
    </location>
</feature>
<dbReference type="Pfam" id="PF03924">
    <property type="entry name" value="CHASE"/>
    <property type="match status" value="1"/>
</dbReference>
<dbReference type="EMBL" id="JBHUHZ010000003">
    <property type="protein sequence ID" value="MFD2164151.1"/>
    <property type="molecule type" value="Genomic_DNA"/>
</dbReference>
<dbReference type="InterPro" id="IPR005467">
    <property type="entry name" value="His_kinase_dom"/>
</dbReference>